<dbReference type="OrthoDB" id="583239at2"/>
<evidence type="ECO:0000313" key="3">
    <source>
        <dbReference type="Proteomes" id="UP000295341"/>
    </source>
</evidence>
<gene>
    <name evidence="2" type="ORF">DFR24_1441</name>
</gene>
<dbReference type="EMBL" id="SOBT01000008">
    <property type="protein sequence ID" value="TDU32053.1"/>
    <property type="molecule type" value="Genomic_DNA"/>
</dbReference>
<dbReference type="Proteomes" id="UP000295341">
    <property type="component" value="Unassembled WGS sequence"/>
</dbReference>
<protein>
    <submittedName>
        <fullName evidence="2">Acyl carrier protein</fullName>
    </submittedName>
</protein>
<keyword evidence="3" id="KW-1185">Reference proteome</keyword>
<name>A0A4S3K848_9GAMM</name>
<dbReference type="PROSITE" id="PS50075">
    <property type="entry name" value="CARRIER"/>
    <property type="match status" value="1"/>
</dbReference>
<dbReference type="InterPro" id="IPR009081">
    <property type="entry name" value="PP-bd_ACP"/>
</dbReference>
<dbReference type="AlphaFoldDB" id="A0A4S3K848"/>
<comment type="caution">
    <text evidence="2">The sequence shown here is derived from an EMBL/GenBank/DDBJ whole genome shotgun (WGS) entry which is preliminary data.</text>
</comment>
<accession>A0A4S3K848</accession>
<dbReference type="InterPro" id="IPR036736">
    <property type="entry name" value="ACP-like_sf"/>
</dbReference>
<feature type="domain" description="Carrier" evidence="1">
    <location>
        <begin position="10"/>
        <end position="93"/>
    </location>
</feature>
<dbReference type="RefSeq" id="WP_133880588.1">
    <property type="nucleotide sequence ID" value="NZ_MWIN01000004.1"/>
</dbReference>
<dbReference type="SUPFAM" id="SSF47336">
    <property type="entry name" value="ACP-like"/>
    <property type="match status" value="1"/>
</dbReference>
<reference evidence="2 3" key="1">
    <citation type="submission" date="2019-03" db="EMBL/GenBank/DDBJ databases">
        <title>Genomic Encyclopedia of Type Strains, Phase IV (KMG-IV): sequencing the most valuable type-strain genomes for metagenomic binning, comparative biology and taxonomic classification.</title>
        <authorList>
            <person name="Goeker M."/>
        </authorList>
    </citation>
    <scope>NUCLEOTIDE SEQUENCE [LARGE SCALE GENOMIC DNA]</scope>
    <source>
        <strain evidence="2 3">DSM 26377</strain>
    </source>
</reference>
<sequence length="94" mass="10588">MNSASDRYLQQLSALLKDFTQDWDSATDEPITRETRLFADLSFESIDIIQLIVAIQEEVVKRNVPFDSLLMKEGRYVDDLSVGQIADHLAAQAG</sequence>
<proteinExistence type="predicted"/>
<organism evidence="2 3">
    <name type="scientific">Panacagrimonas perspica</name>
    <dbReference type="NCBI Taxonomy" id="381431"/>
    <lineage>
        <taxon>Bacteria</taxon>
        <taxon>Pseudomonadati</taxon>
        <taxon>Pseudomonadota</taxon>
        <taxon>Gammaproteobacteria</taxon>
        <taxon>Nevskiales</taxon>
        <taxon>Nevskiaceae</taxon>
        <taxon>Panacagrimonas</taxon>
    </lineage>
</organism>
<dbReference type="Gene3D" id="1.10.1200.10">
    <property type="entry name" value="ACP-like"/>
    <property type="match status" value="1"/>
</dbReference>
<evidence type="ECO:0000259" key="1">
    <source>
        <dbReference type="PROSITE" id="PS50075"/>
    </source>
</evidence>
<evidence type="ECO:0000313" key="2">
    <source>
        <dbReference type="EMBL" id="TDU32053.1"/>
    </source>
</evidence>